<dbReference type="InParanoid" id="A0A2K2DVC6"/>
<feature type="compositionally biased region" description="Basic residues" evidence="1">
    <location>
        <begin position="55"/>
        <end position="65"/>
    </location>
</feature>
<evidence type="ECO:0000256" key="1">
    <source>
        <dbReference type="SAM" id="MobiDB-lite"/>
    </source>
</evidence>
<feature type="region of interest" description="Disordered" evidence="1">
    <location>
        <begin position="1"/>
        <end position="76"/>
    </location>
</feature>
<proteinExistence type="predicted"/>
<organism evidence="2">
    <name type="scientific">Brachypodium distachyon</name>
    <name type="common">Purple false brome</name>
    <name type="synonym">Trachynia distachya</name>
    <dbReference type="NCBI Taxonomy" id="15368"/>
    <lineage>
        <taxon>Eukaryota</taxon>
        <taxon>Viridiplantae</taxon>
        <taxon>Streptophyta</taxon>
        <taxon>Embryophyta</taxon>
        <taxon>Tracheophyta</taxon>
        <taxon>Spermatophyta</taxon>
        <taxon>Magnoliopsida</taxon>
        <taxon>Liliopsida</taxon>
        <taxon>Poales</taxon>
        <taxon>Poaceae</taxon>
        <taxon>BOP clade</taxon>
        <taxon>Pooideae</taxon>
        <taxon>Stipodae</taxon>
        <taxon>Brachypodieae</taxon>
        <taxon>Brachypodium</taxon>
    </lineage>
</organism>
<protein>
    <submittedName>
        <fullName evidence="2 3">Uncharacterized protein</fullName>
    </submittedName>
</protein>
<keyword evidence="4" id="KW-1185">Reference proteome</keyword>
<reference evidence="3" key="3">
    <citation type="submission" date="2018-08" db="UniProtKB">
        <authorList>
            <consortium name="EnsemblPlants"/>
        </authorList>
    </citation>
    <scope>IDENTIFICATION</scope>
    <source>
        <strain evidence="3">cv. Bd21</strain>
    </source>
</reference>
<name>A0A2K2DVC6_BRADI</name>
<feature type="compositionally biased region" description="Low complexity" evidence="1">
    <location>
        <begin position="44"/>
        <end position="54"/>
    </location>
</feature>
<dbReference type="Gramene" id="PNT78222">
    <property type="protein sequence ID" value="PNT78222"/>
    <property type="gene ID" value="BRADI_1g75477v3"/>
</dbReference>
<dbReference type="EMBL" id="CM000880">
    <property type="protein sequence ID" value="PNT78222.1"/>
    <property type="molecule type" value="Genomic_DNA"/>
</dbReference>
<evidence type="ECO:0000313" key="2">
    <source>
        <dbReference type="EMBL" id="PNT78222.1"/>
    </source>
</evidence>
<evidence type="ECO:0000313" key="3">
    <source>
        <dbReference type="EnsemblPlants" id="PNT78222"/>
    </source>
</evidence>
<evidence type="ECO:0000313" key="4">
    <source>
        <dbReference type="Proteomes" id="UP000008810"/>
    </source>
</evidence>
<reference evidence="2 3" key="1">
    <citation type="journal article" date="2010" name="Nature">
        <title>Genome sequencing and analysis of the model grass Brachypodium distachyon.</title>
        <authorList>
            <consortium name="International Brachypodium Initiative"/>
        </authorList>
    </citation>
    <scope>NUCLEOTIDE SEQUENCE [LARGE SCALE GENOMIC DNA]</scope>
    <source>
        <strain evidence="2 3">Bd21</strain>
    </source>
</reference>
<reference evidence="2" key="2">
    <citation type="submission" date="2017-06" db="EMBL/GenBank/DDBJ databases">
        <title>WGS assembly of Brachypodium distachyon.</title>
        <authorList>
            <consortium name="The International Brachypodium Initiative"/>
            <person name="Lucas S."/>
            <person name="Harmon-Smith M."/>
            <person name="Lail K."/>
            <person name="Tice H."/>
            <person name="Grimwood J."/>
            <person name="Bruce D."/>
            <person name="Barry K."/>
            <person name="Shu S."/>
            <person name="Lindquist E."/>
            <person name="Wang M."/>
            <person name="Pitluck S."/>
            <person name="Vogel J.P."/>
            <person name="Garvin D.F."/>
            <person name="Mockler T.C."/>
            <person name="Schmutz J."/>
            <person name="Rokhsar D."/>
            <person name="Bevan M.W."/>
        </authorList>
    </citation>
    <scope>NUCLEOTIDE SEQUENCE</scope>
    <source>
        <strain evidence="2">Bd21</strain>
    </source>
</reference>
<dbReference type="Proteomes" id="UP000008810">
    <property type="component" value="Chromosome 1"/>
</dbReference>
<sequence length="102" mass="11372">MLDWATAPTERRKGCTSRPSDRSGAVGGERSTATTPEERRRDGAAVAGVEMGAAMKRRSNCRRRSIGPTRQRSVRRDVARRVTRGWSMPTQWSSIGVLLFRP</sequence>
<dbReference type="AlphaFoldDB" id="A0A2K2DVC6"/>
<gene>
    <name evidence="2" type="ORF">BRADI_1g75477v3</name>
</gene>
<accession>A0A2K2DVC6</accession>
<dbReference type="EnsemblPlants" id="PNT78222">
    <property type="protein sequence ID" value="PNT78222"/>
    <property type="gene ID" value="BRADI_1g75477v3"/>
</dbReference>